<dbReference type="GO" id="GO:0003997">
    <property type="term" value="F:acyl-CoA oxidase activity"/>
    <property type="evidence" value="ECO:0007669"/>
    <property type="project" value="InterPro"/>
</dbReference>
<dbReference type="Proteomes" id="UP000807342">
    <property type="component" value="Unassembled WGS sequence"/>
</dbReference>
<dbReference type="InterPro" id="IPR046373">
    <property type="entry name" value="Acyl-CoA_Oxase/DH_mid-dom_sf"/>
</dbReference>
<protein>
    <submittedName>
        <fullName evidence="1">Acyl-CoA oxidase</fullName>
    </submittedName>
</protein>
<dbReference type="GO" id="GO:0055088">
    <property type="term" value="P:lipid homeostasis"/>
    <property type="evidence" value="ECO:0007669"/>
    <property type="project" value="TreeGrafter"/>
</dbReference>
<comment type="caution">
    <text evidence="1">The sequence shown here is derived from an EMBL/GenBank/DDBJ whole genome shotgun (WGS) entry which is preliminary data.</text>
</comment>
<dbReference type="AlphaFoldDB" id="A0A9P6C7U3"/>
<dbReference type="InterPro" id="IPR012258">
    <property type="entry name" value="Acyl-CoA_oxidase"/>
</dbReference>
<dbReference type="GO" id="GO:0071949">
    <property type="term" value="F:FAD binding"/>
    <property type="evidence" value="ECO:0007669"/>
    <property type="project" value="InterPro"/>
</dbReference>
<organism evidence="1 2">
    <name type="scientific">Macrolepiota fuliginosa MF-IS2</name>
    <dbReference type="NCBI Taxonomy" id="1400762"/>
    <lineage>
        <taxon>Eukaryota</taxon>
        <taxon>Fungi</taxon>
        <taxon>Dikarya</taxon>
        <taxon>Basidiomycota</taxon>
        <taxon>Agaricomycotina</taxon>
        <taxon>Agaricomycetes</taxon>
        <taxon>Agaricomycetidae</taxon>
        <taxon>Agaricales</taxon>
        <taxon>Agaricineae</taxon>
        <taxon>Agaricaceae</taxon>
        <taxon>Macrolepiota</taxon>
    </lineage>
</organism>
<dbReference type="GO" id="GO:0005504">
    <property type="term" value="F:fatty acid binding"/>
    <property type="evidence" value="ECO:0007669"/>
    <property type="project" value="TreeGrafter"/>
</dbReference>
<dbReference type="InterPro" id="IPR036250">
    <property type="entry name" value="AcylCo_DH-like_C"/>
</dbReference>
<dbReference type="InterPro" id="IPR009100">
    <property type="entry name" value="AcylCoA_DH/oxidase_NM_dom_sf"/>
</dbReference>
<name>A0A9P6C7U3_9AGAR</name>
<dbReference type="GO" id="GO:0033540">
    <property type="term" value="P:fatty acid beta-oxidation using acyl-CoA oxidase"/>
    <property type="evidence" value="ECO:0007669"/>
    <property type="project" value="TreeGrafter"/>
</dbReference>
<dbReference type="SUPFAM" id="SSF56645">
    <property type="entry name" value="Acyl-CoA dehydrogenase NM domain-like"/>
    <property type="match status" value="1"/>
</dbReference>
<evidence type="ECO:0000313" key="1">
    <source>
        <dbReference type="EMBL" id="KAF9451599.1"/>
    </source>
</evidence>
<sequence>MTHQLHAHPLFQVRTELLSPEESIALSYKRARLLFKAHSPTIQDIQSCSPRFWAMLRDPICAMDIAMFTILVCQASLTIGTLSRHLKSRPDLKPLVDRLMRFETVGIYLLTERGHGLDAFNVETTATKTPHGFILNTPREEAAKFMPGSSPKFGIPKVALTMARLIVNGEDRGTRFFIVPLCDEREMYRGVESVTLPRRSGTQPFDWSITRFNNVHLPSTALVASDMNNFSRPPNPLQSWWNEIWRIPIGTLVVAAPWISALKATAYIGGRYSMYRCILGKGNQPTPIMSFRTQQWPIMHATAAAMVLDNWYPVAIDSTIDRSVDHSVRHALAVIGKTTICRHFQRCIPEVAERCGAQGTFEHNYMAKIENDGKGAIIAEGDVLTLCIRLFSELLLKRYEIPLPPPEESLLARHASGLLEENIELFNALKCDHRSESFNNLLLPQSQPVVEAMGHALAYSAASKAGIPQYVLDVYESAIIRQDPAWYSERAGINRLSQRLREDAAVSSMLPHLPTLLSELNIAQYVTAPIVSDTQWKTYLDQLPVHSGNAVPIPEQFHAML</sequence>
<keyword evidence="2" id="KW-1185">Reference proteome</keyword>
<evidence type="ECO:0000313" key="2">
    <source>
        <dbReference type="Proteomes" id="UP000807342"/>
    </source>
</evidence>
<dbReference type="EMBL" id="MU151083">
    <property type="protein sequence ID" value="KAF9451599.1"/>
    <property type="molecule type" value="Genomic_DNA"/>
</dbReference>
<dbReference type="PANTHER" id="PTHR10909:SF382">
    <property type="entry name" value="ACYL-COENZYME A OXIDASE"/>
    <property type="match status" value="1"/>
</dbReference>
<dbReference type="PANTHER" id="PTHR10909">
    <property type="entry name" value="ELECTRON TRANSPORT OXIDOREDUCTASE"/>
    <property type="match status" value="1"/>
</dbReference>
<dbReference type="OrthoDB" id="538336at2759"/>
<gene>
    <name evidence="1" type="ORF">P691DRAFT_773029</name>
</gene>
<dbReference type="Gene3D" id="2.40.110.10">
    <property type="entry name" value="Butyryl-CoA Dehydrogenase, subunit A, domain 2"/>
    <property type="match status" value="1"/>
</dbReference>
<dbReference type="SUPFAM" id="SSF47203">
    <property type="entry name" value="Acyl-CoA dehydrogenase C-terminal domain-like"/>
    <property type="match status" value="1"/>
</dbReference>
<dbReference type="Gene3D" id="1.20.140.10">
    <property type="entry name" value="Butyryl-CoA Dehydrogenase, subunit A, domain 3"/>
    <property type="match status" value="1"/>
</dbReference>
<proteinExistence type="predicted"/>
<reference evidence="1" key="1">
    <citation type="submission" date="2020-11" db="EMBL/GenBank/DDBJ databases">
        <authorList>
            <consortium name="DOE Joint Genome Institute"/>
            <person name="Ahrendt S."/>
            <person name="Riley R."/>
            <person name="Andreopoulos W."/>
            <person name="Labutti K."/>
            <person name="Pangilinan J."/>
            <person name="Ruiz-Duenas F.J."/>
            <person name="Barrasa J.M."/>
            <person name="Sanchez-Garcia M."/>
            <person name="Camarero S."/>
            <person name="Miyauchi S."/>
            <person name="Serrano A."/>
            <person name="Linde D."/>
            <person name="Babiker R."/>
            <person name="Drula E."/>
            <person name="Ayuso-Fernandez I."/>
            <person name="Pacheco R."/>
            <person name="Padilla G."/>
            <person name="Ferreira P."/>
            <person name="Barriuso J."/>
            <person name="Kellner H."/>
            <person name="Castanera R."/>
            <person name="Alfaro M."/>
            <person name="Ramirez L."/>
            <person name="Pisabarro A.G."/>
            <person name="Kuo A."/>
            <person name="Tritt A."/>
            <person name="Lipzen A."/>
            <person name="He G."/>
            <person name="Yan M."/>
            <person name="Ng V."/>
            <person name="Cullen D."/>
            <person name="Martin F."/>
            <person name="Rosso M.-N."/>
            <person name="Henrissat B."/>
            <person name="Hibbett D."/>
            <person name="Martinez A.T."/>
            <person name="Grigoriev I.V."/>
        </authorList>
    </citation>
    <scope>NUCLEOTIDE SEQUENCE</scope>
    <source>
        <strain evidence="1">MF-IS2</strain>
    </source>
</reference>
<accession>A0A9P6C7U3</accession>
<dbReference type="GO" id="GO:0005777">
    <property type="term" value="C:peroxisome"/>
    <property type="evidence" value="ECO:0007669"/>
    <property type="project" value="InterPro"/>
</dbReference>